<evidence type="ECO:0000313" key="1">
    <source>
        <dbReference type="EMBL" id="EXM12376.1"/>
    </source>
</evidence>
<protein>
    <submittedName>
        <fullName evidence="1">Uncharacterized protein</fullName>
    </submittedName>
</protein>
<accession>X0KUN2</accession>
<proteinExistence type="predicted"/>
<organism evidence="1">
    <name type="scientific">Fusarium oxysporum f. sp. vasinfectum 25433</name>
    <dbReference type="NCBI Taxonomy" id="1089449"/>
    <lineage>
        <taxon>Eukaryota</taxon>
        <taxon>Fungi</taxon>
        <taxon>Dikarya</taxon>
        <taxon>Ascomycota</taxon>
        <taxon>Pezizomycotina</taxon>
        <taxon>Sordariomycetes</taxon>
        <taxon>Hypocreomycetidae</taxon>
        <taxon>Hypocreales</taxon>
        <taxon>Nectriaceae</taxon>
        <taxon>Fusarium</taxon>
        <taxon>Fusarium oxysporum species complex</taxon>
    </lineage>
</organism>
<dbReference type="EMBL" id="KK035611">
    <property type="protein sequence ID" value="EXM12376.1"/>
    <property type="molecule type" value="Genomic_DNA"/>
</dbReference>
<gene>
    <name evidence="1" type="ORF">FOTG_19124</name>
</gene>
<name>X0KUN2_FUSOX</name>
<sequence length="35" mass="4037">MQLTSRQTTLNSVESTKRLLPAQERNKCQLVHVLL</sequence>
<reference evidence="1" key="1">
    <citation type="submission" date="2011-11" db="EMBL/GenBank/DDBJ databases">
        <title>The Genome Sequence of Fusarium oxysporum Cotton.</title>
        <authorList>
            <consortium name="The Broad Institute Genome Sequencing Platform"/>
            <person name="Ma L.-J."/>
            <person name="Gale L.R."/>
            <person name="Schwartz D.C."/>
            <person name="Zhou S."/>
            <person name="Corby-Kistler H."/>
            <person name="Young S.K."/>
            <person name="Zeng Q."/>
            <person name="Gargeya S."/>
            <person name="Fitzgerald M."/>
            <person name="Haas B."/>
            <person name="Abouelleil A."/>
            <person name="Alvarado L."/>
            <person name="Arachchi H.M."/>
            <person name="Berlin A."/>
            <person name="Brown A."/>
            <person name="Chapman S.B."/>
            <person name="Chen Z."/>
            <person name="Dunbar C."/>
            <person name="Freedman E."/>
            <person name="Gearin G."/>
            <person name="Goldberg J."/>
            <person name="Griggs A."/>
            <person name="Gujja S."/>
            <person name="Heiman D."/>
            <person name="Howarth C."/>
            <person name="Larson L."/>
            <person name="Lui A."/>
            <person name="MacDonald P.J.P."/>
            <person name="Montmayeur A."/>
            <person name="Murphy C."/>
            <person name="Neiman D."/>
            <person name="Pearson M."/>
            <person name="Priest M."/>
            <person name="Roberts A."/>
            <person name="Saif S."/>
            <person name="Shea T."/>
            <person name="Shenoy N."/>
            <person name="Sisk P."/>
            <person name="Stolte C."/>
            <person name="Sykes S."/>
            <person name="Wortman J."/>
            <person name="Nusbaum C."/>
            <person name="Birren B."/>
        </authorList>
    </citation>
    <scope>NUCLEOTIDE SEQUENCE [LARGE SCALE GENOMIC DNA]</scope>
    <source>
        <strain evidence="1">25433</strain>
    </source>
</reference>
<dbReference type="HOGENOM" id="CLU_3368542_0_0_1"/>
<dbReference type="AlphaFoldDB" id="X0KUN2"/>
<dbReference type="Proteomes" id="UP000030701">
    <property type="component" value="Unassembled WGS sequence"/>
</dbReference>
<reference evidence="1" key="2">
    <citation type="submission" date="2014-03" db="EMBL/GenBank/DDBJ databases">
        <title>The Genome Annotation of Fusarium oxysporum Cotton.</title>
        <authorList>
            <consortium name="The Broad Institute Genomics Platform"/>
            <person name="Ma L.-J."/>
            <person name="Corby-Kistler H."/>
            <person name="Broz K."/>
            <person name="Gale L.R."/>
            <person name="Jonkers W."/>
            <person name="O'Donnell K."/>
            <person name="Ploetz R."/>
            <person name="Steinberg C."/>
            <person name="Schwartz D.C."/>
            <person name="VanEtten H."/>
            <person name="Zhou S."/>
            <person name="Young S.K."/>
            <person name="Zeng Q."/>
            <person name="Gargeya S."/>
            <person name="Fitzgerald M."/>
            <person name="Abouelleil A."/>
            <person name="Alvarado L."/>
            <person name="Chapman S.B."/>
            <person name="Gainer-Dewar J."/>
            <person name="Goldberg J."/>
            <person name="Griggs A."/>
            <person name="Gujja S."/>
            <person name="Hansen M."/>
            <person name="Howarth C."/>
            <person name="Imamovic A."/>
            <person name="Ireland A."/>
            <person name="Larimer J."/>
            <person name="McCowan C."/>
            <person name="Murphy C."/>
            <person name="Pearson M."/>
            <person name="Poon T.W."/>
            <person name="Priest M."/>
            <person name="Roberts A."/>
            <person name="Saif S."/>
            <person name="Shea T."/>
            <person name="Sykes S."/>
            <person name="Wortman J."/>
            <person name="Nusbaum C."/>
            <person name="Birren B."/>
        </authorList>
    </citation>
    <scope>NUCLEOTIDE SEQUENCE</scope>
    <source>
        <strain evidence="1">25433</strain>
    </source>
</reference>